<dbReference type="RefSeq" id="WP_375525317.1">
    <property type="nucleotide sequence ID" value="NZ_JBHILM010000011.1"/>
</dbReference>
<feature type="transmembrane region" description="Helical" evidence="7">
    <location>
        <begin position="12"/>
        <end position="33"/>
    </location>
</feature>
<accession>A0ABV5B765</accession>
<protein>
    <submittedName>
        <fullName evidence="8">MATE family efflux transporter</fullName>
    </submittedName>
</protein>
<feature type="transmembrane region" description="Helical" evidence="7">
    <location>
        <begin position="58"/>
        <end position="79"/>
    </location>
</feature>
<feature type="transmembrane region" description="Helical" evidence="7">
    <location>
        <begin position="278"/>
        <end position="301"/>
    </location>
</feature>
<evidence type="ECO:0000256" key="4">
    <source>
        <dbReference type="ARBA" id="ARBA00022692"/>
    </source>
</evidence>
<dbReference type="PANTHER" id="PTHR42925:SF2">
    <property type="entry name" value="NA+ DRIVEN MULTIDRUG EFFLUX PUMP"/>
    <property type="match status" value="1"/>
</dbReference>
<dbReference type="InterPro" id="IPR048279">
    <property type="entry name" value="MdtK-like"/>
</dbReference>
<dbReference type="InterPro" id="IPR002528">
    <property type="entry name" value="MATE_fam"/>
</dbReference>
<keyword evidence="4 7" id="KW-0812">Transmembrane</keyword>
<dbReference type="Pfam" id="PF01554">
    <property type="entry name" value="MatE"/>
    <property type="match status" value="2"/>
</dbReference>
<gene>
    <name evidence="8" type="ORF">ACE3NQ_11455</name>
</gene>
<evidence type="ECO:0000256" key="6">
    <source>
        <dbReference type="ARBA" id="ARBA00023136"/>
    </source>
</evidence>
<keyword evidence="3" id="KW-1003">Cell membrane</keyword>
<feature type="transmembrane region" description="Helical" evidence="7">
    <location>
        <begin position="198"/>
        <end position="216"/>
    </location>
</feature>
<keyword evidence="5 7" id="KW-1133">Transmembrane helix</keyword>
<dbReference type="PANTHER" id="PTHR42925">
    <property type="entry name" value="MULTIDRUG AND TOXIN EFFLUX PROTEIN MATE FAMILY"/>
    <property type="match status" value="1"/>
</dbReference>
<feature type="transmembrane region" description="Helical" evidence="7">
    <location>
        <begin position="322"/>
        <end position="349"/>
    </location>
</feature>
<evidence type="ECO:0000313" key="8">
    <source>
        <dbReference type="EMBL" id="MFB5681530.1"/>
    </source>
</evidence>
<reference evidence="8 9" key="1">
    <citation type="submission" date="2024-09" db="EMBL/GenBank/DDBJ databases">
        <authorList>
            <person name="Ruan L."/>
        </authorList>
    </citation>
    <scope>NUCLEOTIDE SEQUENCE [LARGE SCALE GENOMIC DNA]</scope>
    <source>
        <strain evidence="8 9">D33</strain>
    </source>
</reference>
<sequence>MKLLVEEKSFYKAFFSLTLIIGLQNIITIGVNLSDNLILGGYSETALSAAALANQVQFIATFLIIGCSQSVIILASRLWGAKEIHSIRKVAGTGMAVSLLISCLMWFVAMFYSSGLISALTTDEVIIQEGAAFLRIISCSYVFFAISNILLATLRSMEIVKIGLMVSLCTLVINVTLNYLLVYGYLGLPELGQNGSAIATFISRIIESIIVITYMLKAKLTLRLQITDFLKLDMSILKPYVKIAFPILLSSLSWAGAMAVQTGILGHMGTAAIAANSVAATIFQFVTVITYASASASAVIMGKTVGEGSLEKVKAYSKTLQVLYILIGVGSAIVLFITKDYFLILYSISDEAKNLAVAFMTILSITVIGTSYQMPALSGIIQSGGDTTFVMYNDFIFMWLFILPLSLIAAFVFDFSPVIIFIILKSDQILKCFVAIVKVNRFKWIKTIEHQS</sequence>
<keyword evidence="2" id="KW-0813">Transport</keyword>
<dbReference type="PIRSF" id="PIRSF006603">
    <property type="entry name" value="DinF"/>
    <property type="match status" value="1"/>
</dbReference>
<evidence type="ECO:0000256" key="7">
    <source>
        <dbReference type="SAM" id="Phobius"/>
    </source>
</evidence>
<comment type="caution">
    <text evidence="8">The sequence shown here is derived from an EMBL/GenBank/DDBJ whole genome shotgun (WGS) entry which is preliminary data.</text>
</comment>
<feature type="transmembrane region" description="Helical" evidence="7">
    <location>
        <begin position="355"/>
        <end position="374"/>
    </location>
</feature>
<evidence type="ECO:0000313" key="9">
    <source>
        <dbReference type="Proteomes" id="UP001580407"/>
    </source>
</evidence>
<proteinExistence type="predicted"/>
<dbReference type="EMBL" id="JBHILM010000011">
    <property type="protein sequence ID" value="MFB5681530.1"/>
    <property type="molecule type" value="Genomic_DNA"/>
</dbReference>
<keyword evidence="6 7" id="KW-0472">Membrane</keyword>
<organism evidence="8 9">
    <name type="scientific">Paenibacillus terreus</name>
    <dbReference type="NCBI Taxonomy" id="1387834"/>
    <lineage>
        <taxon>Bacteria</taxon>
        <taxon>Bacillati</taxon>
        <taxon>Bacillota</taxon>
        <taxon>Bacilli</taxon>
        <taxon>Bacillales</taxon>
        <taxon>Paenibacillaceae</taxon>
        <taxon>Paenibacillus</taxon>
    </lineage>
</organism>
<keyword evidence="9" id="KW-1185">Reference proteome</keyword>
<evidence type="ECO:0000256" key="2">
    <source>
        <dbReference type="ARBA" id="ARBA00022448"/>
    </source>
</evidence>
<dbReference type="InterPro" id="IPR047135">
    <property type="entry name" value="YsiQ"/>
</dbReference>
<feature type="transmembrane region" description="Helical" evidence="7">
    <location>
        <begin position="132"/>
        <end position="152"/>
    </location>
</feature>
<feature type="transmembrane region" description="Helical" evidence="7">
    <location>
        <begin position="164"/>
        <end position="186"/>
    </location>
</feature>
<name>A0ABV5B765_9BACL</name>
<evidence type="ECO:0000256" key="5">
    <source>
        <dbReference type="ARBA" id="ARBA00022989"/>
    </source>
</evidence>
<evidence type="ECO:0000256" key="3">
    <source>
        <dbReference type="ARBA" id="ARBA00022475"/>
    </source>
</evidence>
<comment type="subcellular location">
    <subcellularLocation>
        <location evidence="1">Cell membrane</location>
        <topology evidence="1">Multi-pass membrane protein</topology>
    </subcellularLocation>
</comment>
<feature type="transmembrane region" description="Helical" evidence="7">
    <location>
        <begin position="243"/>
        <end position="266"/>
    </location>
</feature>
<dbReference type="NCBIfam" id="TIGR00797">
    <property type="entry name" value="matE"/>
    <property type="match status" value="1"/>
</dbReference>
<evidence type="ECO:0000256" key="1">
    <source>
        <dbReference type="ARBA" id="ARBA00004651"/>
    </source>
</evidence>
<feature type="transmembrane region" description="Helical" evidence="7">
    <location>
        <begin position="91"/>
        <end position="112"/>
    </location>
</feature>
<dbReference type="Proteomes" id="UP001580407">
    <property type="component" value="Unassembled WGS sequence"/>
</dbReference>
<feature type="transmembrane region" description="Helical" evidence="7">
    <location>
        <begin position="395"/>
        <end position="424"/>
    </location>
</feature>